<sequence>MQNPAPAFMKFLPLSPVPGPRRRVPAGDGGRERDIVVIGAGLAGLTAALHLTGAGHRVTVVDSADHVGGRCATEEVRVPGAGVTVRTDTGATVWTMPQLVESALSAVGKRISDVDPAFRVERLAPAYHAMFHDGRALDVYGDASRMAAEIARFAEAGGDDPAPRVEGYHRLREWLAEMFASAYPHFMAASFDSPLDMVGDSGTAGDLGHLLQLGAFGSLGGRVESLLGDELLARVFSFQALYAGVAPKSARAVYGCIAHMDTSMGVFYPTASRTGSGMGAIAEVMAEAFVGAGGTLRLSAPVTGLAVDGRGRGVTAVECGDESLPCDGIVATVDLPVVKGWLDDAGAPAKKRIIPTRSSPSAMVAHGAAPVEVTRKWPDRHHLISFGEAWDDTFRQISSPRGGSLMSDPSLLVTRPAFTCPDRIVIDAEGREWEPVSVLAPCPNLASADVDWDLVGPAHLAEVTAVLEDRGLTGISERWSVGRLDTPATWAEQGMIDGSPFGLAHLFRQTGPFRPRNLSPRLPSNLVLAGSTTVPGVGVPTVMLSGALAADRFTGGAVR</sequence>
<accession>A0ABS4U6E9</accession>
<dbReference type="EC" id="1.3.99.29" evidence="6"/>
<keyword evidence="7" id="KW-1185">Reference proteome</keyword>
<dbReference type="EMBL" id="JAGINY010000001">
    <property type="protein sequence ID" value="MBP2332234.1"/>
    <property type="molecule type" value="Genomic_DNA"/>
</dbReference>
<dbReference type="NCBIfam" id="TIGR02734">
    <property type="entry name" value="crtI_fam"/>
    <property type="match status" value="1"/>
</dbReference>
<dbReference type="EC" id="1.3.99.26" evidence="6"/>
<dbReference type="Pfam" id="PF01593">
    <property type="entry name" value="Amino_oxidase"/>
    <property type="match status" value="1"/>
</dbReference>
<evidence type="ECO:0000313" key="7">
    <source>
        <dbReference type="Proteomes" id="UP001519305"/>
    </source>
</evidence>
<comment type="similarity">
    <text evidence="4">Belongs to the carotenoid/retinoid oxidoreductase family.</text>
</comment>
<dbReference type="PANTHER" id="PTHR43734:SF1">
    <property type="entry name" value="PHYTOENE DESATURASE"/>
    <property type="match status" value="1"/>
</dbReference>
<dbReference type="InterPro" id="IPR014105">
    <property type="entry name" value="Carotenoid/retinoid_OxRdtase"/>
</dbReference>
<dbReference type="Proteomes" id="UP001519305">
    <property type="component" value="Unassembled WGS sequence"/>
</dbReference>
<dbReference type="InterPro" id="IPR036188">
    <property type="entry name" value="FAD/NAD-bd_sf"/>
</dbReference>
<protein>
    <submittedName>
        <fullName evidence="6">Phytoene desaturase</fullName>
        <ecNumber evidence="6">1.3.99.26</ecNumber>
        <ecNumber evidence="6">1.3.99.28</ecNumber>
        <ecNumber evidence="6">1.3.99.29</ecNumber>
        <ecNumber evidence="6">1.3.99.31</ecNumber>
    </submittedName>
</protein>
<evidence type="ECO:0000259" key="5">
    <source>
        <dbReference type="Pfam" id="PF01593"/>
    </source>
</evidence>
<evidence type="ECO:0000313" key="6">
    <source>
        <dbReference type="EMBL" id="MBP2332234.1"/>
    </source>
</evidence>
<comment type="caution">
    <text evidence="6">The sequence shown here is derived from an EMBL/GenBank/DDBJ whole genome shotgun (WGS) entry which is preliminary data.</text>
</comment>
<dbReference type="EC" id="1.3.99.28" evidence="6"/>
<dbReference type="EC" id="1.3.99.31" evidence="6"/>
<reference evidence="6 7" key="1">
    <citation type="submission" date="2021-03" db="EMBL/GenBank/DDBJ databases">
        <title>Sequencing the genomes of 1000 actinobacteria strains.</title>
        <authorList>
            <person name="Klenk H.-P."/>
        </authorList>
    </citation>
    <scope>NUCLEOTIDE SEQUENCE [LARGE SCALE GENOMIC DNA]</scope>
    <source>
        <strain evidence="6 7">DSM 44506</strain>
    </source>
</reference>
<feature type="domain" description="Amine oxidase" evidence="5">
    <location>
        <begin position="42"/>
        <end position="552"/>
    </location>
</feature>
<dbReference type="GO" id="GO:0016491">
    <property type="term" value="F:oxidoreductase activity"/>
    <property type="evidence" value="ECO:0007669"/>
    <property type="project" value="UniProtKB-KW"/>
</dbReference>
<dbReference type="RefSeq" id="WP_224369878.1">
    <property type="nucleotide sequence ID" value="NZ_CP047357.1"/>
</dbReference>
<evidence type="ECO:0000256" key="3">
    <source>
        <dbReference type="ARBA" id="ARBA00023002"/>
    </source>
</evidence>
<dbReference type="PANTHER" id="PTHR43734">
    <property type="entry name" value="PHYTOENE DESATURASE"/>
    <property type="match status" value="1"/>
</dbReference>
<organism evidence="6 7">
    <name type="scientific">Corynebacterium freneyi</name>
    <dbReference type="NCBI Taxonomy" id="134034"/>
    <lineage>
        <taxon>Bacteria</taxon>
        <taxon>Bacillati</taxon>
        <taxon>Actinomycetota</taxon>
        <taxon>Actinomycetes</taxon>
        <taxon>Mycobacteriales</taxon>
        <taxon>Corynebacteriaceae</taxon>
        <taxon>Corynebacterium</taxon>
    </lineage>
</organism>
<dbReference type="InterPro" id="IPR002937">
    <property type="entry name" value="Amino_oxidase"/>
</dbReference>
<keyword evidence="3 4" id="KW-0560">Oxidoreductase</keyword>
<name>A0ABS4U6E9_9CORY</name>
<dbReference type="Gene3D" id="3.50.50.60">
    <property type="entry name" value="FAD/NAD(P)-binding domain"/>
    <property type="match status" value="2"/>
</dbReference>
<comment type="pathway">
    <text evidence="1 4">Carotenoid biosynthesis.</text>
</comment>
<evidence type="ECO:0000256" key="1">
    <source>
        <dbReference type="ARBA" id="ARBA00004829"/>
    </source>
</evidence>
<proteinExistence type="inferred from homology"/>
<keyword evidence="2 4" id="KW-0125">Carotenoid biosynthesis</keyword>
<gene>
    <name evidence="6" type="ORF">JOF33_000933</name>
</gene>
<evidence type="ECO:0000256" key="4">
    <source>
        <dbReference type="RuleBase" id="RU362075"/>
    </source>
</evidence>
<dbReference type="SUPFAM" id="SSF51905">
    <property type="entry name" value="FAD/NAD(P)-binding domain"/>
    <property type="match status" value="1"/>
</dbReference>
<evidence type="ECO:0000256" key="2">
    <source>
        <dbReference type="ARBA" id="ARBA00022746"/>
    </source>
</evidence>